<proteinExistence type="predicted"/>
<evidence type="ECO:0000313" key="1">
    <source>
        <dbReference type="EMBL" id="VEG12898.1"/>
    </source>
</evidence>
<protein>
    <submittedName>
        <fullName evidence="1">Uncharacterized protein</fullName>
    </submittedName>
</protein>
<gene>
    <name evidence="1" type="ORF">NCTC10297_00848</name>
</gene>
<evidence type="ECO:0000313" key="2">
    <source>
        <dbReference type="Proteomes" id="UP000274100"/>
    </source>
</evidence>
<dbReference type="OrthoDB" id="7066673at2"/>
<dbReference type="KEGG" id="mcun:NCTC10297_00848"/>
<dbReference type="EMBL" id="LR134343">
    <property type="protein sequence ID" value="VEG12898.1"/>
    <property type="molecule type" value="Genomic_DNA"/>
</dbReference>
<dbReference type="AlphaFoldDB" id="A0A3S4QP78"/>
<dbReference type="RefSeq" id="WP_126330292.1">
    <property type="nucleotide sequence ID" value="NZ_LR134343.1"/>
</dbReference>
<dbReference type="SUPFAM" id="SSF52540">
    <property type="entry name" value="P-loop containing nucleoside triphosphate hydrolases"/>
    <property type="match status" value="1"/>
</dbReference>
<name>A0A3S4QP78_9GAMM</name>
<dbReference type="InterPro" id="IPR027417">
    <property type="entry name" value="P-loop_NTPase"/>
</dbReference>
<reference evidence="1 2" key="1">
    <citation type="submission" date="2018-12" db="EMBL/GenBank/DDBJ databases">
        <authorList>
            <consortium name="Pathogen Informatics"/>
        </authorList>
    </citation>
    <scope>NUCLEOTIDE SEQUENCE [LARGE SCALE GENOMIC DNA]</scope>
    <source>
        <strain evidence="1 2">NCTC10297</strain>
    </source>
</reference>
<organism evidence="1 2">
    <name type="scientific">Moraxella cuniculi</name>
    <dbReference type="NCBI Taxonomy" id="34061"/>
    <lineage>
        <taxon>Bacteria</taxon>
        <taxon>Pseudomonadati</taxon>
        <taxon>Pseudomonadota</taxon>
        <taxon>Gammaproteobacteria</taxon>
        <taxon>Moraxellales</taxon>
        <taxon>Moraxellaceae</taxon>
        <taxon>Moraxella</taxon>
    </lineage>
</organism>
<sequence length="203" mass="23749">MIDVFSKFKDEFLLEYKEEENYEYKELIQGSFDIGHEIIIHQNISSINDACECIRAIIRDNKLVQNDTCILSSKILTLQQIENKFSNYEKTTTAFETFSDIKDIEISIEKIPNEQLKKNSRKSKIEKLRKIKKDHFHINSGLVKFSTIHSFKGLELKNVFIIVHQDDIPEIIYTGITRSIENLFIISIGNTQYDEFFKSVVSK</sequence>
<dbReference type="Proteomes" id="UP000274100">
    <property type="component" value="Chromosome"/>
</dbReference>
<dbReference type="Gene3D" id="3.40.50.300">
    <property type="entry name" value="P-loop containing nucleotide triphosphate hydrolases"/>
    <property type="match status" value="1"/>
</dbReference>
<accession>A0A3S4QP78</accession>